<dbReference type="EMBL" id="SSFD01000192">
    <property type="protein sequence ID" value="TXH84005.1"/>
    <property type="molecule type" value="Genomic_DNA"/>
</dbReference>
<name>A0A5C7SM47_THASP</name>
<protein>
    <submittedName>
        <fullName evidence="1">MFS transporter</fullName>
    </submittedName>
</protein>
<gene>
    <name evidence="1" type="ORF">E6Q80_12505</name>
</gene>
<dbReference type="AlphaFoldDB" id="A0A5C7SM47"/>
<feature type="non-terminal residue" evidence="1">
    <location>
        <position position="1"/>
    </location>
</feature>
<evidence type="ECO:0000313" key="1">
    <source>
        <dbReference type="EMBL" id="TXH84005.1"/>
    </source>
</evidence>
<accession>A0A5C7SM47</accession>
<comment type="caution">
    <text evidence="1">The sequence shown here is derived from an EMBL/GenBank/DDBJ whole genome shotgun (WGS) entry which is preliminary data.</text>
</comment>
<sequence>PAEGQILTSTLFGRGRAVVDLAEQLRCDLIILNTEEGGQRAKAELAQEVAGQNPKMAVLIARSTQ</sequence>
<proteinExistence type="predicted"/>
<organism evidence="1 2">
    <name type="scientific">Thauera aminoaromatica</name>
    <dbReference type="NCBI Taxonomy" id="164330"/>
    <lineage>
        <taxon>Bacteria</taxon>
        <taxon>Pseudomonadati</taxon>
        <taxon>Pseudomonadota</taxon>
        <taxon>Betaproteobacteria</taxon>
        <taxon>Rhodocyclales</taxon>
        <taxon>Zoogloeaceae</taxon>
        <taxon>Thauera</taxon>
    </lineage>
</organism>
<evidence type="ECO:0000313" key="2">
    <source>
        <dbReference type="Proteomes" id="UP000321192"/>
    </source>
</evidence>
<dbReference type="Proteomes" id="UP000321192">
    <property type="component" value="Unassembled WGS sequence"/>
</dbReference>
<reference evidence="1 2" key="1">
    <citation type="submission" date="2018-09" db="EMBL/GenBank/DDBJ databases">
        <title>Metagenome Assembled Genomes from an Advanced Water Purification Facility.</title>
        <authorList>
            <person name="Stamps B.W."/>
            <person name="Spear J.R."/>
        </authorList>
    </citation>
    <scope>NUCLEOTIDE SEQUENCE [LARGE SCALE GENOMIC DNA]</scope>
    <source>
        <strain evidence="1">Bin_27_1</strain>
    </source>
</reference>